<sequence>MSNAHVNTISGSSKLIEGSGRAIILLPKGTKFIIDDALYSTKSQRNLLSFKDIRLNGYRIETMNEKNVEYLYITNVEYLYVTNVECGKKYILERLPAFSSGLYYAHISAIESYVTTNQNSTCALKVNKL</sequence>
<keyword evidence="2" id="KW-1185">Reference proteome</keyword>
<name>A0A5D2HPD8_GOSDA</name>
<protein>
    <submittedName>
        <fullName evidence="1">Uncharacterized protein</fullName>
    </submittedName>
</protein>
<evidence type="ECO:0000313" key="2">
    <source>
        <dbReference type="Proteomes" id="UP000323506"/>
    </source>
</evidence>
<organism evidence="1 2">
    <name type="scientific">Gossypium darwinii</name>
    <name type="common">Darwin's cotton</name>
    <name type="synonym">Gossypium barbadense var. darwinii</name>
    <dbReference type="NCBI Taxonomy" id="34276"/>
    <lineage>
        <taxon>Eukaryota</taxon>
        <taxon>Viridiplantae</taxon>
        <taxon>Streptophyta</taxon>
        <taxon>Embryophyta</taxon>
        <taxon>Tracheophyta</taxon>
        <taxon>Spermatophyta</taxon>
        <taxon>Magnoliopsida</taxon>
        <taxon>eudicotyledons</taxon>
        <taxon>Gunneridae</taxon>
        <taxon>Pentapetalae</taxon>
        <taxon>rosids</taxon>
        <taxon>malvids</taxon>
        <taxon>Malvales</taxon>
        <taxon>Malvaceae</taxon>
        <taxon>Malvoideae</taxon>
        <taxon>Gossypium</taxon>
    </lineage>
</organism>
<reference evidence="1 2" key="1">
    <citation type="submission" date="2019-06" db="EMBL/GenBank/DDBJ databases">
        <title>WGS assembly of Gossypium darwinii.</title>
        <authorList>
            <person name="Chen Z.J."/>
            <person name="Sreedasyam A."/>
            <person name="Ando A."/>
            <person name="Song Q."/>
            <person name="De L."/>
            <person name="Hulse-Kemp A."/>
            <person name="Ding M."/>
            <person name="Ye W."/>
            <person name="Kirkbride R."/>
            <person name="Jenkins J."/>
            <person name="Plott C."/>
            <person name="Lovell J."/>
            <person name="Lin Y.-M."/>
            <person name="Vaughn R."/>
            <person name="Liu B."/>
            <person name="Li W."/>
            <person name="Simpson S."/>
            <person name="Scheffler B."/>
            <person name="Saski C."/>
            <person name="Grover C."/>
            <person name="Hu G."/>
            <person name="Conover J."/>
            <person name="Carlson J."/>
            <person name="Shu S."/>
            <person name="Boston L."/>
            <person name="Williams M."/>
            <person name="Peterson D."/>
            <person name="Mcgee K."/>
            <person name="Jones D."/>
            <person name="Wendel J."/>
            <person name="Stelly D."/>
            <person name="Grimwood J."/>
            <person name="Schmutz J."/>
        </authorList>
    </citation>
    <scope>NUCLEOTIDE SEQUENCE [LARGE SCALE GENOMIC DNA]</scope>
    <source>
        <strain evidence="1">1808015.09</strain>
    </source>
</reference>
<evidence type="ECO:0000313" key="1">
    <source>
        <dbReference type="EMBL" id="TYH32055.1"/>
    </source>
</evidence>
<dbReference type="Proteomes" id="UP000323506">
    <property type="component" value="Chromosome A01"/>
</dbReference>
<dbReference type="EMBL" id="CM017688">
    <property type="protein sequence ID" value="TYH32055.1"/>
    <property type="molecule type" value="Genomic_DNA"/>
</dbReference>
<accession>A0A5D2HPD8</accession>
<gene>
    <name evidence="1" type="ORF">ES288_A01G221100v1</name>
</gene>
<proteinExistence type="predicted"/>
<dbReference type="AlphaFoldDB" id="A0A5D2HPD8"/>